<accession>A0A6P8ZKR2</accession>
<proteinExistence type="predicted"/>
<organism evidence="3">
    <name type="scientific">Thrips palmi</name>
    <name type="common">Melon thrips</name>
    <dbReference type="NCBI Taxonomy" id="161013"/>
    <lineage>
        <taxon>Eukaryota</taxon>
        <taxon>Metazoa</taxon>
        <taxon>Ecdysozoa</taxon>
        <taxon>Arthropoda</taxon>
        <taxon>Hexapoda</taxon>
        <taxon>Insecta</taxon>
        <taxon>Pterygota</taxon>
        <taxon>Neoptera</taxon>
        <taxon>Paraneoptera</taxon>
        <taxon>Thysanoptera</taxon>
        <taxon>Terebrantia</taxon>
        <taxon>Thripoidea</taxon>
        <taxon>Thripidae</taxon>
        <taxon>Thrips</taxon>
    </lineage>
</organism>
<protein>
    <submittedName>
        <fullName evidence="3">Uncharacterized protein LOC117643017</fullName>
    </submittedName>
</protein>
<name>A0A6P8ZKR2_THRPL</name>
<dbReference type="InParanoid" id="A0A6P8ZKR2"/>
<dbReference type="AlphaFoldDB" id="A0A6P8ZKR2"/>
<reference evidence="3" key="1">
    <citation type="submission" date="2025-08" db="UniProtKB">
        <authorList>
            <consortium name="RefSeq"/>
        </authorList>
    </citation>
    <scope>IDENTIFICATION</scope>
    <source>
        <tissue evidence="3">Total insect</tissue>
    </source>
</reference>
<dbReference type="KEGG" id="tpal:117643017"/>
<feature type="chain" id="PRO_5028146266" evidence="1">
    <location>
        <begin position="25"/>
        <end position="150"/>
    </location>
</feature>
<keyword evidence="1" id="KW-0732">Signal</keyword>
<gene>
    <name evidence="3" type="primary">LOC117643017</name>
</gene>
<keyword evidence="2" id="KW-1185">Reference proteome</keyword>
<dbReference type="GeneID" id="117643017"/>
<dbReference type="RefSeq" id="XP_034237549.1">
    <property type="nucleotide sequence ID" value="XM_034381658.1"/>
</dbReference>
<dbReference type="Proteomes" id="UP000515158">
    <property type="component" value="Unplaced"/>
</dbReference>
<sequence length="150" mass="17362">MPSLRPFQEVWALALLLAFDHAQSKQINSFAGPFIAYGYRADHCPSEIVSFSLRVTHFNPQRPYDPQFLSGELTFQEDYGDYYMTSFTLDKRSNNQWKDNFFILKFPNVGCSVMRNQIPDLFRIFAKHSGRGGLAREFRFAPFDGKNATE</sequence>
<evidence type="ECO:0000313" key="3">
    <source>
        <dbReference type="RefSeq" id="XP_034237549.1"/>
    </source>
</evidence>
<evidence type="ECO:0000313" key="2">
    <source>
        <dbReference type="Proteomes" id="UP000515158"/>
    </source>
</evidence>
<evidence type="ECO:0000256" key="1">
    <source>
        <dbReference type="SAM" id="SignalP"/>
    </source>
</evidence>
<feature type="signal peptide" evidence="1">
    <location>
        <begin position="1"/>
        <end position="24"/>
    </location>
</feature>